<keyword evidence="4 7" id="KW-0812">Transmembrane</keyword>
<dbReference type="PANTHER" id="PTHR32243">
    <property type="entry name" value="MALTOSE TRANSPORT SYSTEM PERMEASE-RELATED"/>
    <property type="match status" value="1"/>
</dbReference>
<proteinExistence type="inferred from homology"/>
<evidence type="ECO:0000256" key="3">
    <source>
        <dbReference type="ARBA" id="ARBA00022475"/>
    </source>
</evidence>
<evidence type="ECO:0000256" key="1">
    <source>
        <dbReference type="ARBA" id="ARBA00004651"/>
    </source>
</evidence>
<dbReference type="PROSITE" id="PS50928">
    <property type="entry name" value="ABC_TM1"/>
    <property type="match status" value="1"/>
</dbReference>
<dbReference type="GO" id="GO:0055085">
    <property type="term" value="P:transmembrane transport"/>
    <property type="evidence" value="ECO:0007669"/>
    <property type="project" value="InterPro"/>
</dbReference>
<dbReference type="InterPro" id="IPR035906">
    <property type="entry name" value="MetI-like_sf"/>
</dbReference>
<name>A0AAE3D1F6_9HYPH</name>
<dbReference type="InterPro" id="IPR050901">
    <property type="entry name" value="BP-dep_ABC_trans_perm"/>
</dbReference>
<evidence type="ECO:0000256" key="5">
    <source>
        <dbReference type="ARBA" id="ARBA00022989"/>
    </source>
</evidence>
<keyword evidence="2 7" id="KW-0813">Transport</keyword>
<keyword evidence="10" id="KW-1185">Reference proteome</keyword>
<feature type="domain" description="ABC transmembrane type-1" evidence="8">
    <location>
        <begin position="95"/>
        <end position="285"/>
    </location>
</feature>
<protein>
    <submittedName>
        <fullName evidence="9">Carbohydrate ABC transporter permease</fullName>
    </submittedName>
</protein>
<feature type="transmembrane region" description="Helical" evidence="7">
    <location>
        <begin position="165"/>
        <end position="186"/>
    </location>
</feature>
<organism evidence="9 10">
    <name type="scientific">Flavimaribacter sediminis</name>
    <dbReference type="NCBI Taxonomy" id="2865987"/>
    <lineage>
        <taxon>Bacteria</taxon>
        <taxon>Pseudomonadati</taxon>
        <taxon>Pseudomonadota</taxon>
        <taxon>Alphaproteobacteria</taxon>
        <taxon>Hyphomicrobiales</taxon>
        <taxon>Rhizobiaceae</taxon>
        <taxon>Flavimaribacter</taxon>
    </lineage>
</organism>
<evidence type="ECO:0000256" key="4">
    <source>
        <dbReference type="ARBA" id="ARBA00022692"/>
    </source>
</evidence>
<reference evidence="9" key="1">
    <citation type="submission" date="2021-08" db="EMBL/GenBank/DDBJ databases">
        <title>Hoeflea bacterium WL0058 sp. nov., isolated from the sediment.</title>
        <authorList>
            <person name="Wang L."/>
            <person name="Zhang D."/>
        </authorList>
    </citation>
    <scope>NUCLEOTIDE SEQUENCE</scope>
    <source>
        <strain evidence="9">WL0058</strain>
    </source>
</reference>
<keyword evidence="3" id="KW-1003">Cell membrane</keyword>
<accession>A0AAE3D1F6</accession>
<dbReference type="Pfam" id="PF00528">
    <property type="entry name" value="BPD_transp_1"/>
    <property type="match status" value="1"/>
</dbReference>
<keyword evidence="5 7" id="KW-1133">Transmembrane helix</keyword>
<evidence type="ECO:0000256" key="6">
    <source>
        <dbReference type="ARBA" id="ARBA00023136"/>
    </source>
</evidence>
<dbReference type="Proteomes" id="UP001196509">
    <property type="component" value="Unassembled WGS sequence"/>
</dbReference>
<dbReference type="AlphaFoldDB" id="A0AAE3D1F6"/>
<keyword evidence="6 7" id="KW-0472">Membrane</keyword>
<feature type="transmembrane region" description="Helical" evidence="7">
    <location>
        <begin position="207"/>
        <end position="232"/>
    </location>
</feature>
<dbReference type="InterPro" id="IPR000515">
    <property type="entry name" value="MetI-like"/>
</dbReference>
<comment type="caution">
    <text evidence="9">The sequence shown here is derived from an EMBL/GenBank/DDBJ whole genome shotgun (WGS) entry which is preliminary data.</text>
</comment>
<gene>
    <name evidence="9" type="ORF">K1W69_10090</name>
</gene>
<dbReference type="GO" id="GO:0005886">
    <property type="term" value="C:plasma membrane"/>
    <property type="evidence" value="ECO:0007669"/>
    <property type="project" value="UniProtKB-SubCell"/>
</dbReference>
<dbReference type="RefSeq" id="WP_220228237.1">
    <property type="nucleotide sequence ID" value="NZ_JAICBX010000002.1"/>
</dbReference>
<feature type="transmembrane region" description="Helical" evidence="7">
    <location>
        <begin position="26"/>
        <end position="48"/>
    </location>
</feature>
<evidence type="ECO:0000256" key="2">
    <source>
        <dbReference type="ARBA" id="ARBA00022448"/>
    </source>
</evidence>
<comment type="subcellular location">
    <subcellularLocation>
        <location evidence="1 7">Cell membrane</location>
        <topology evidence="1 7">Multi-pass membrane protein</topology>
    </subcellularLocation>
</comment>
<dbReference type="Gene3D" id="1.10.3720.10">
    <property type="entry name" value="MetI-like"/>
    <property type="match status" value="1"/>
</dbReference>
<evidence type="ECO:0000256" key="7">
    <source>
        <dbReference type="RuleBase" id="RU363032"/>
    </source>
</evidence>
<dbReference type="CDD" id="cd06261">
    <property type="entry name" value="TM_PBP2"/>
    <property type="match status" value="1"/>
</dbReference>
<dbReference type="EMBL" id="JAICBX010000002">
    <property type="protein sequence ID" value="MBW8637538.1"/>
    <property type="molecule type" value="Genomic_DNA"/>
</dbReference>
<feature type="transmembrane region" description="Helical" evidence="7">
    <location>
        <begin position="95"/>
        <end position="119"/>
    </location>
</feature>
<feature type="transmembrane region" description="Helical" evidence="7">
    <location>
        <begin position="264"/>
        <end position="285"/>
    </location>
</feature>
<comment type="similarity">
    <text evidence="7">Belongs to the binding-protein-dependent transport system permease family.</text>
</comment>
<evidence type="ECO:0000313" key="9">
    <source>
        <dbReference type="EMBL" id="MBW8637538.1"/>
    </source>
</evidence>
<dbReference type="PANTHER" id="PTHR32243:SF52">
    <property type="entry name" value="ABC TRANSPORTER PERMEASE PROTEIN"/>
    <property type="match status" value="1"/>
</dbReference>
<sequence length="301" mass="32777">MTVAEGGERIQMTKAQTDSVQKLTQWILIVLLAAYTFYNLGPIFWLIISSLKSRADLFSMPPVWFFEPDLSGYQQVFGVGAAAESASAYGVLDSLISSIVVSTVGTALAVILGTMGGYVCSRFNFTGKNDFLFFVLSTRMLPPVAVLVFYHLMFARLGLADTRTGLVLVAVFANVGLATWIMKGFFDGVPKEIEQIALVSGYTRLYAFFRLVLPMVKGGIAATAGFCFIFAWNEFAFASILTTTQAKTLPVKISAASGATGIEWTQICAAGVVLIIPVLVFFYLIRKHLLMGMTFGVLGRR</sequence>
<evidence type="ECO:0000259" key="8">
    <source>
        <dbReference type="PROSITE" id="PS50928"/>
    </source>
</evidence>
<dbReference type="SUPFAM" id="SSF161098">
    <property type="entry name" value="MetI-like"/>
    <property type="match status" value="1"/>
</dbReference>
<feature type="transmembrane region" description="Helical" evidence="7">
    <location>
        <begin position="131"/>
        <end position="153"/>
    </location>
</feature>
<evidence type="ECO:0000313" key="10">
    <source>
        <dbReference type="Proteomes" id="UP001196509"/>
    </source>
</evidence>